<comment type="caution">
    <text evidence="2">The sequence shown here is derived from an EMBL/GenBank/DDBJ whole genome shotgun (WGS) entry which is preliminary data.</text>
</comment>
<accession>A0AAD9EEP9</accession>
<name>A0AAD9EEP9_9PEZI</name>
<gene>
    <name evidence="2" type="ORF">CCHR01_11849</name>
</gene>
<evidence type="ECO:0000313" key="2">
    <source>
        <dbReference type="EMBL" id="KAK1845523.1"/>
    </source>
</evidence>
<dbReference type="AlphaFoldDB" id="A0AAD9EEP9"/>
<feature type="compositionally biased region" description="Polar residues" evidence="1">
    <location>
        <begin position="44"/>
        <end position="53"/>
    </location>
</feature>
<evidence type="ECO:0000256" key="1">
    <source>
        <dbReference type="SAM" id="MobiDB-lite"/>
    </source>
</evidence>
<sequence>MDMFKKECAQMLVCNQADFSALPGRPHHAAKIFRENELPFIPNTPDNISQSASHVPGHEGRRERPGRVRADETQRLHDEVKLMFSSERTTTICKTSNNTRHALERGECCVQGQW</sequence>
<dbReference type="EMBL" id="JAQOWY010000269">
    <property type="protein sequence ID" value="KAK1845523.1"/>
    <property type="molecule type" value="Genomic_DNA"/>
</dbReference>
<protein>
    <submittedName>
        <fullName evidence="2">Uncharacterized protein</fullName>
    </submittedName>
</protein>
<keyword evidence="3" id="KW-1185">Reference proteome</keyword>
<dbReference type="Proteomes" id="UP001243330">
    <property type="component" value="Unassembled WGS sequence"/>
</dbReference>
<proteinExistence type="predicted"/>
<feature type="region of interest" description="Disordered" evidence="1">
    <location>
        <begin position="39"/>
        <end position="72"/>
    </location>
</feature>
<reference evidence="2" key="1">
    <citation type="submission" date="2023-01" db="EMBL/GenBank/DDBJ databases">
        <title>Colletotrichum chrysophilum M932 genome sequence.</title>
        <authorList>
            <person name="Baroncelli R."/>
        </authorList>
    </citation>
    <scope>NUCLEOTIDE SEQUENCE</scope>
    <source>
        <strain evidence="2">M932</strain>
    </source>
</reference>
<organism evidence="2 3">
    <name type="scientific">Colletotrichum chrysophilum</name>
    <dbReference type="NCBI Taxonomy" id="1836956"/>
    <lineage>
        <taxon>Eukaryota</taxon>
        <taxon>Fungi</taxon>
        <taxon>Dikarya</taxon>
        <taxon>Ascomycota</taxon>
        <taxon>Pezizomycotina</taxon>
        <taxon>Sordariomycetes</taxon>
        <taxon>Hypocreomycetidae</taxon>
        <taxon>Glomerellales</taxon>
        <taxon>Glomerellaceae</taxon>
        <taxon>Colletotrichum</taxon>
        <taxon>Colletotrichum gloeosporioides species complex</taxon>
    </lineage>
</organism>
<feature type="compositionally biased region" description="Basic and acidic residues" evidence="1">
    <location>
        <begin position="56"/>
        <end position="72"/>
    </location>
</feature>
<evidence type="ECO:0000313" key="3">
    <source>
        <dbReference type="Proteomes" id="UP001243330"/>
    </source>
</evidence>